<dbReference type="InterPro" id="IPR011004">
    <property type="entry name" value="Trimer_LpxA-like_sf"/>
</dbReference>
<proteinExistence type="predicted"/>
<dbReference type="CDD" id="cd04647">
    <property type="entry name" value="LbH_MAT_like"/>
    <property type="match status" value="1"/>
</dbReference>
<evidence type="ECO:0000313" key="1">
    <source>
        <dbReference type="EMBL" id="KXT49773.1"/>
    </source>
</evidence>
<gene>
    <name evidence="1" type="ORF">HMPREF2531_02556</name>
</gene>
<accession>A0A139LEB2</accession>
<comment type="caution">
    <text evidence="1">The sequence shown here is derived from an EMBL/GenBank/DDBJ whole genome shotgun (WGS) entry which is preliminary data.</text>
</comment>
<evidence type="ECO:0000313" key="2">
    <source>
        <dbReference type="Proteomes" id="UP000070319"/>
    </source>
</evidence>
<organism evidence="1">
    <name type="scientific">Bacteroides intestinalis</name>
    <dbReference type="NCBI Taxonomy" id="329854"/>
    <lineage>
        <taxon>Bacteria</taxon>
        <taxon>Pseudomonadati</taxon>
        <taxon>Bacteroidota</taxon>
        <taxon>Bacteroidia</taxon>
        <taxon>Bacteroidales</taxon>
        <taxon>Bacteroidaceae</taxon>
        <taxon>Bacteroides</taxon>
    </lineage>
</organism>
<dbReference type="Proteomes" id="UP000070319">
    <property type="component" value="Unassembled WGS sequence"/>
</dbReference>
<sequence length="281" mass="31773">MSHLINRVFSYLESRSSNTCISLFKTLYVNFRTLPFKQAIKFPIYIYGRVKFYSLEGDIVIQGRITRGMIKLGYKQGLFSAPKGSAMILLASGTKLIFNGPCMFDFDYAIRITEKGVVNIGGYIGFGSDTKIYCEESITIGDYCRVPFGTCFMDTNYHYSINTMTGKIHRKSAPVHIGRYNWIGNTSTIMKGTQTPDGAIIASKSFLNKDYVNLGNGKENIVLAGAPAKIVQNDCTRIISLEIERSVNDWFMTHLDQISYCNEQALKRCKENGQYCKLFER</sequence>
<evidence type="ECO:0008006" key="3">
    <source>
        <dbReference type="Google" id="ProtNLM"/>
    </source>
</evidence>
<dbReference type="EMBL" id="LTDF01000086">
    <property type="protein sequence ID" value="KXT49773.1"/>
    <property type="molecule type" value="Genomic_DNA"/>
</dbReference>
<dbReference type="SUPFAM" id="SSF51161">
    <property type="entry name" value="Trimeric LpxA-like enzymes"/>
    <property type="match status" value="1"/>
</dbReference>
<protein>
    <recommendedName>
        <fullName evidence="3">Transferase</fullName>
    </recommendedName>
</protein>
<reference evidence="1 2" key="1">
    <citation type="submission" date="2016-02" db="EMBL/GenBank/DDBJ databases">
        <authorList>
            <person name="Wen L."/>
            <person name="He K."/>
            <person name="Yang H."/>
        </authorList>
    </citation>
    <scope>NUCLEOTIDE SEQUENCE [LARGE SCALE GENOMIC DNA]</scope>
    <source>
        <strain evidence="1 2">KLE1704</strain>
    </source>
</reference>
<dbReference type="PATRIC" id="fig|329854.7.peg.2602"/>
<dbReference type="RefSeq" id="WP_061436320.1">
    <property type="nucleotide sequence ID" value="NZ_KQ968695.1"/>
</dbReference>
<dbReference type="AlphaFoldDB" id="A0A139LEB2"/>
<name>A0A139LEB2_9BACE</name>
<dbReference type="Gene3D" id="2.160.10.10">
    <property type="entry name" value="Hexapeptide repeat proteins"/>
    <property type="match status" value="1"/>
</dbReference>